<organism evidence="1 2">
    <name type="scientific">Penicillium roqueforti (strain FM164)</name>
    <dbReference type="NCBI Taxonomy" id="1365484"/>
    <lineage>
        <taxon>Eukaryota</taxon>
        <taxon>Fungi</taxon>
        <taxon>Dikarya</taxon>
        <taxon>Ascomycota</taxon>
        <taxon>Pezizomycotina</taxon>
        <taxon>Eurotiomycetes</taxon>
        <taxon>Eurotiomycetidae</taxon>
        <taxon>Eurotiales</taxon>
        <taxon>Aspergillaceae</taxon>
        <taxon>Penicillium</taxon>
    </lineage>
</organism>
<proteinExistence type="predicted"/>
<gene>
    <name evidence="1" type="ORF">PROQFM164_S05g000083</name>
</gene>
<accession>W6QIN2</accession>
<dbReference type="Proteomes" id="UP000030686">
    <property type="component" value="Unassembled WGS sequence"/>
</dbReference>
<dbReference type="OrthoDB" id="4259138at2759"/>
<evidence type="ECO:0000313" key="2">
    <source>
        <dbReference type="Proteomes" id="UP000030686"/>
    </source>
</evidence>
<evidence type="ECO:0000313" key="1">
    <source>
        <dbReference type="EMBL" id="CDM36250.1"/>
    </source>
</evidence>
<sequence>MNLVQTNLQIIKNFLDRQTTTANIPYLFCNDKWLQKLQRSNVAKDVNRNDIFKYNSTTSDHLSPVSIKNIPSYQEIL</sequence>
<protein>
    <submittedName>
        <fullName evidence="1">Uncharacterized protein</fullName>
    </submittedName>
</protein>
<dbReference type="AlphaFoldDB" id="W6QIN2"/>
<name>W6QIN2_PENRF</name>
<dbReference type="EMBL" id="HG792019">
    <property type="protein sequence ID" value="CDM36250.1"/>
    <property type="molecule type" value="Genomic_DNA"/>
</dbReference>
<reference evidence="1" key="1">
    <citation type="journal article" date="2014" name="Nat. Commun.">
        <title>Multiple recent horizontal transfers of a large genomic region in cheese making fungi.</title>
        <authorList>
            <person name="Cheeseman K."/>
            <person name="Ropars J."/>
            <person name="Renault P."/>
            <person name="Dupont J."/>
            <person name="Gouzy J."/>
            <person name="Branca A."/>
            <person name="Abraham A.L."/>
            <person name="Ceppi M."/>
            <person name="Conseiller E."/>
            <person name="Debuchy R."/>
            <person name="Malagnac F."/>
            <person name="Goarin A."/>
            <person name="Silar P."/>
            <person name="Lacoste S."/>
            <person name="Sallet E."/>
            <person name="Bensimon A."/>
            <person name="Giraud T."/>
            <person name="Brygoo Y."/>
        </authorList>
    </citation>
    <scope>NUCLEOTIDE SEQUENCE [LARGE SCALE GENOMIC DNA]</scope>
    <source>
        <strain evidence="1">FM164</strain>
    </source>
</reference>
<keyword evidence="2" id="KW-1185">Reference proteome</keyword>